<organism evidence="2 3">
    <name type="scientific">Nostoc linckia z8</name>
    <dbReference type="NCBI Taxonomy" id="1628746"/>
    <lineage>
        <taxon>Bacteria</taxon>
        <taxon>Bacillati</taxon>
        <taxon>Cyanobacteriota</taxon>
        <taxon>Cyanophyceae</taxon>
        <taxon>Nostocales</taxon>
        <taxon>Nostocaceae</taxon>
        <taxon>Nostoc</taxon>
    </lineage>
</organism>
<dbReference type="InterPro" id="IPR045864">
    <property type="entry name" value="aa-tRNA-synth_II/BPL/LPL"/>
</dbReference>
<comment type="caution">
    <text evidence="2">The sequence shown here is derived from an EMBL/GenBank/DDBJ whole genome shotgun (WGS) entry which is preliminary data.</text>
</comment>
<dbReference type="InterPro" id="IPR004143">
    <property type="entry name" value="BPL_LPL_catalytic"/>
</dbReference>
<protein>
    <submittedName>
        <fullName evidence="2">Biotin--protein ligase</fullName>
    </submittedName>
</protein>
<sequence>MRQLATESPSTWRFIPMLQTSGGVQMAIDAWLFKQCEEGQHPPTLRFYTWSPYALSLGHLQKQWPPQWHNLIYQGQQLDVVRRPTGGRAVLHQGDLTYALITRASTAKSWGIYENICNFLIQGWQTLGVELDYGSAGRGYIHNPSCFNTATAADLITPDGSKFIGSAQRKGRNTILQHGSMILSTDKGLFEEIFQQPAPWNTSFCKTEEQDSWIVKIVDTLTKTAKQYFGIELVTQPFTEQEWQDILKLRSLYEVRSGILKSKK</sequence>
<dbReference type="RefSeq" id="WP_218963850.1">
    <property type="nucleotide sequence ID" value="NZ_LAHD01000079.1"/>
</dbReference>
<evidence type="ECO:0000313" key="2">
    <source>
        <dbReference type="EMBL" id="PHK00660.1"/>
    </source>
</evidence>
<name>A0A9Q5Z913_NOSLI</name>
<dbReference type="Pfam" id="PF21948">
    <property type="entry name" value="LplA-B_cat"/>
    <property type="match status" value="1"/>
</dbReference>
<dbReference type="AlphaFoldDB" id="A0A9Q5Z913"/>
<proteinExistence type="predicted"/>
<dbReference type="EMBL" id="LAHD01000079">
    <property type="protein sequence ID" value="PHK00660.1"/>
    <property type="molecule type" value="Genomic_DNA"/>
</dbReference>
<evidence type="ECO:0000313" key="3">
    <source>
        <dbReference type="Proteomes" id="UP000222310"/>
    </source>
</evidence>
<dbReference type="GeneID" id="57095764"/>
<reference evidence="2 3" key="1">
    <citation type="submission" date="2015-02" db="EMBL/GenBank/DDBJ databases">
        <title>Nostoc linckia genome annotation.</title>
        <authorList>
            <person name="Zhou Z."/>
        </authorList>
    </citation>
    <scope>NUCLEOTIDE SEQUENCE [LARGE SCALE GENOMIC DNA]</scope>
    <source>
        <strain evidence="3">z8</strain>
    </source>
</reference>
<dbReference type="PANTHER" id="PTHR43679">
    <property type="entry name" value="OCTANOYLTRANSFERASE LIPM-RELATED"/>
    <property type="match status" value="1"/>
</dbReference>
<dbReference type="PROSITE" id="PS51733">
    <property type="entry name" value="BPL_LPL_CATALYTIC"/>
    <property type="match status" value="1"/>
</dbReference>
<gene>
    <name evidence="2" type="ORF">VF08_23650</name>
</gene>
<dbReference type="InterPro" id="IPR050664">
    <property type="entry name" value="Octanoyltrans_LipM/LipL"/>
</dbReference>
<dbReference type="Gene3D" id="3.30.930.10">
    <property type="entry name" value="Bira Bifunctional Protein, Domain 2"/>
    <property type="match status" value="1"/>
</dbReference>
<dbReference type="CDD" id="cd16443">
    <property type="entry name" value="LplA"/>
    <property type="match status" value="1"/>
</dbReference>
<accession>A0A9Q5Z913</accession>
<keyword evidence="2" id="KW-0436">Ligase</keyword>
<feature type="domain" description="BPL/LPL catalytic" evidence="1">
    <location>
        <begin position="39"/>
        <end position="233"/>
    </location>
</feature>
<dbReference type="PANTHER" id="PTHR43679:SF2">
    <property type="entry name" value="OCTANOYL-[GCVH]:PROTEIN N-OCTANOYLTRANSFERASE"/>
    <property type="match status" value="1"/>
</dbReference>
<dbReference type="GO" id="GO:0016874">
    <property type="term" value="F:ligase activity"/>
    <property type="evidence" value="ECO:0007669"/>
    <property type="project" value="UniProtKB-KW"/>
</dbReference>
<dbReference type="SUPFAM" id="SSF55681">
    <property type="entry name" value="Class II aaRS and biotin synthetases"/>
    <property type="match status" value="1"/>
</dbReference>
<dbReference type="Proteomes" id="UP000222310">
    <property type="component" value="Unassembled WGS sequence"/>
</dbReference>
<evidence type="ECO:0000259" key="1">
    <source>
        <dbReference type="PROSITE" id="PS51733"/>
    </source>
</evidence>